<dbReference type="PANTHER" id="PTHR43405">
    <property type="entry name" value="GLYCOSYL HYDROLASE DIGH"/>
    <property type="match status" value="1"/>
</dbReference>
<evidence type="ECO:0000313" key="4">
    <source>
        <dbReference type="Proteomes" id="UP000276309"/>
    </source>
</evidence>
<evidence type="ECO:0000256" key="1">
    <source>
        <dbReference type="ARBA" id="ARBA00022729"/>
    </source>
</evidence>
<keyword evidence="4" id="KW-1185">Reference proteome</keyword>
<feature type="domain" description="Glycosyl hydrolase-like 10" evidence="2">
    <location>
        <begin position="30"/>
        <end position="354"/>
    </location>
</feature>
<evidence type="ECO:0000313" key="3">
    <source>
        <dbReference type="EMBL" id="AYN68479.1"/>
    </source>
</evidence>
<dbReference type="GO" id="GO:0016787">
    <property type="term" value="F:hydrolase activity"/>
    <property type="evidence" value="ECO:0007669"/>
    <property type="project" value="UniProtKB-KW"/>
</dbReference>
<dbReference type="RefSeq" id="WP_121849492.1">
    <property type="nucleotide sequence ID" value="NZ_CP032050.1"/>
</dbReference>
<dbReference type="AlphaFoldDB" id="A0A3G2L885"/>
<dbReference type="Proteomes" id="UP000276309">
    <property type="component" value="Chromosome"/>
</dbReference>
<keyword evidence="3" id="KW-0378">Hydrolase</keyword>
<dbReference type="SUPFAM" id="SSF51445">
    <property type="entry name" value="(Trans)glycosidases"/>
    <property type="match status" value="1"/>
</dbReference>
<gene>
    <name evidence="3" type="ORF">D1013_14365</name>
</gene>
<dbReference type="EMBL" id="CP032050">
    <property type="protein sequence ID" value="AYN68479.1"/>
    <property type="molecule type" value="Genomic_DNA"/>
</dbReference>
<dbReference type="InterPro" id="IPR003790">
    <property type="entry name" value="GHL10"/>
</dbReference>
<accession>A0A3G2L885</accession>
<dbReference type="InterPro" id="IPR052177">
    <property type="entry name" value="Divisome_Glycosyl_Hydrolase"/>
</dbReference>
<protein>
    <submittedName>
        <fullName evidence="3">Glycosyl hydrolase</fullName>
    </submittedName>
</protein>
<dbReference type="Pfam" id="PF02638">
    <property type="entry name" value="GHL10"/>
    <property type="match status" value="1"/>
</dbReference>
<proteinExistence type="predicted"/>
<dbReference type="Gene3D" id="3.20.20.80">
    <property type="entry name" value="Glycosidases"/>
    <property type="match status" value="1"/>
</dbReference>
<dbReference type="PROSITE" id="PS51257">
    <property type="entry name" value="PROKAR_LIPOPROTEIN"/>
    <property type="match status" value="1"/>
</dbReference>
<name>A0A3G2L885_9FLAO</name>
<dbReference type="OrthoDB" id="9773203at2"/>
<dbReference type="InterPro" id="IPR017853">
    <property type="entry name" value="GH"/>
</dbReference>
<dbReference type="PANTHER" id="PTHR43405:SF1">
    <property type="entry name" value="GLYCOSYL HYDROLASE DIGH"/>
    <property type="match status" value="1"/>
</dbReference>
<evidence type="ECO:0000259" key="2">
    <source>
        <dbReference type="Pfam" id="PF02638"/>
    </source>
</evidence>
<dbReference type="KEGG" id="emar:D1013_14365"/>
<sequence length="515" mass="60150">MLRIYFYIFALGVILCSCSTLSDIPQPKREFRGFWVATVVNIDWPKSGHDSVLKQKSDYLEILDFYQELNFNAAIVQIRTAGDAFYSSEYAPWSRYLTGKEGSPPTSSNDTLKHVDILEWMIDETHKRNMEFHAWLNPYRATFDLDTLGLDPSHDYYRNNDWMIKYGKKYYYNPGLPEVQQHMVSIVDEIVNRYQVDAIHYDDYFYPYTIQGEEFNDSLSYRKHALVDQTLEDWRRSNMDSLISKSFQVIKKRKPWVQFGVSPFGVWKNQATDPRGSDTQAGQTTYENLYADPLLWMDKGWLDYIVPQLYWSMHLSVASHKKLIDWWSNNSKNTNLYIGNGPYKIKNNSDKAWNKKRELPHQLQYAREELNVRGNVFFSAKSLMAKNRNVVRLLKRKFYQKPALPPAATHDYKDSIQFVEPTFTLKGAFIEMTASEPQHFQQVAFYKAGKESTHALSSKNLIKTIFINGLTNIRIPLKDLKGSKNRVYTLIDRYGSESEPKALLLNQSAFNDSKR</sequence>
<keyword evidence="1" id="KW-0732">Signal</keyword>
<organism evidence="3 4">
    <name type="scientific">Euzebyella marina</name>
    <dbReference type="NCBI Taxonomy" id="1761453"/>
    <lineage>
        <taxon>Bacteria</taxon>
        <taxon>Pseudomonadati</taxon>
        <taxon>Bacteroidota</taxon>
        <taxon>Flavobacteriia</taxon>
        <taxon>Flavobacteriales</taxon>
        <taxon>Flavobacteriaceae</taxon>
        <taxon>Euzebyella</taxon>
    </lineage>
</organism>
<reference evidence="3 4" key="1">
    <citation type="submission" date="2018-08" db="EMBL/GenBank/DDBJ databases">
        <title>The reduced genetic potential of extracellular carbohydrate catabolism in Euzebyella marina RN62, a Flavobacteriia bacterium isolated from the hadal water.</title>
        <authorList>
            <person name="Xue C."/>
        </authorList>
    </citation>
    <scope>NUCLEOTIDE SEQUENCE [LARGE SCALE GENOMIC DNA]</scope>
    <source>
        <strain evidence="3 4">RN62</strain>
    </source>
</reference>